<organism evidence="1 2">
    <name type="scientific">Colletotrichum shisoi</name>
    <dbReference type="NCBI Taxonomy" id="2078593"/>
    <lineage>
        <taxon>Eukaryota</taxon>
        <taxon>Fungi</taxon>
        <taxon>Dikarya</taxon>
        <taxon>Ascomycota</taxon>
        <taxon>Pezizomycotina</taxon>
        <taxon>Sordariomycetes</taxon>
        <taxon>Hypocreomycetidae</taxon>
        <taxon>Glomerellales</taxon>
        <taxon>Glomerellaceae</taxon>
        <taxon>Colletotrichum</taxon>
        <taxon>Colletotrichum destructivum species complex</taxon>
    </lineage>
</organism>
<dbReference type="Proteomes" id="UP000326340">
    <property type="component" value="Unassembled WGS sequence"/>
</dbReference>
<sequence length="93" mass="10826">MIRKGAHVSTLFVEREQACVRWGGGGGAFAGWWFLFSVPLERDTLLLFVEPRTMEPRSALLQQTWIFSEPENPRRLGIHHRKLEQKIRTADQH</sequence>
<comment type="caution">
    <text evidence="1">The sequence shown here is derived from an EMBL/GenBank/DDBJ whole genome shotgun (WGS) entry which is preliminary data.</text>
</comment>
<evidence type="ECO:0000313" key="2">
    <source>
        <dbReference type="Proteomes" id="UP000326340"/>
    </source>
</evidence>
<protein>
    <submittedName>
        <fullName evidence="1">Uncharacterized protein</fullName>
    </submittedName>
</protein>
<gene>
    <name evidence="1" type="ORF">CSHISOI_03797</name>
</gene>
<reference evidence="1 2" key="1">
    <citation type="journal article" date="2019" name="Sci. Rep.">
        <title>Colletotrichum shisoi sp. nov., an anthracnose pathogen of Perilla frutescens in Japan: molecular phylogenetic, morphological and genomic evidence.</title>
        <authorList>
            <person name="Gan P."/>
            <person name="Tsushima A."/>
            <person name="Hiroyama R."/>
            <person name="Narusaka M."/>
            <person name="Takano Y."/>
            <person name="Narusaka Y."/>
            <person name="Kawaradani M."/>
            <person name="Damm U."/>
            <person name="Shirasu K."/>
        </authorList>
    </citation>
    <scope>NUCLEOTIDE SEQUENCE [LARGE SCALE GENOMIC DNA]</scope>
    <source>
        <strain evidence="1 2">PG-2018a</strain>
    </source>
</reference>
<keyword evidence="2" id="KW-1185">Reference proteome</keyword>
<accession>A0A5Q4BZK2</accession>
<dbReference type="AlphaFoldDB" id="A0A5Q4BZK2"/>
<name>A0A5Q4BZK2_9PEZI</name>
<proteinExistence type="predicted"/>
<dbReference type="EMBL" id="PUHP01000241">
    <property type="protein sequence ID" value="TQN71714.1"/>
    <property type="molecule type" value="Genomic_DNA"/>
</dbReference>
<evidence type="ECO:0000313" key="1">
    <source>
        <dbReference type="EMBL" id="TQN71714.1"/>
    </source>
</evidence>